<dbReference type="EMBL" id="MU118002">
    <property type="protein sequence ID" value="KAF9649114.1"/>
    <property type="molecule type" value="Genomic_DNA"/>
</dbReference>
<organism evidence="1 2">
    <name type="scientific">Thelephora ganbajun</name>
    <name type="common">Ganba fungus</name>
    <dbReference type="NCBI Taxonomy" id="370292"/>
    <lineage>
        <taxon>Eukaryota</taxon>
        <taxon>Fungi</taxon>
        <taxon>Dikarya</taxon>
        <taxon>Basidiomycota</taxon>
        <taxon>Agaricomycotina</taxon>
        <taxon>Agaricomycetes</taxon>
        <taxon>Thelephorales</taxon>
        <taxon>Thelephoraceae</taxon>
        <taxon>Thelephora</taxon>
    </lineage>
</organism>
<name>A0ACB6ZHQ7_THEGA</name>
<protein>
    <submittedName>
        <fullName evidence="1">Uncharacterized protein</fullName>
    </submittedName>
</protein>
<comment type="caution">
    <text evidence="1">The sequence shown here is derived from an EMBL/GenBank/DDBJ whole genome shotgun (WGS) entry which is preliminary data.</text>
</comment>
<keyword evidence="2" id="KW-1185">Reference proteome</keyword>
<proteinExistence type="predicted"/>
<accession>A0ACB6ZHQ7</accession>
<evidence type="ECO:0000313" key="1">
    <source>
        <dbReference type="EMBL" id="KAF9649114.1"/>
    </source>
</evidence>
<dbReference type="Proteomes" id="UP000886501">
    <property type="component" value="Unassembled WGS sequence"/>
</dbReference>
<evidence type="ECO:0000313" key="2">
    <source>
        <dbReference type="Proteomes" id="UP000886501"/>
    </source>
</evidence>
<reference evidence="1" key="2">
    <citation type="journal article" date="2020" name="Nat. Commun.">
        <title>Large-scale genome sequencing of mycorrhizal fungi provides insights into the early evolution of symbiotic traits.</title>
        <authorList>
            <person name="Miyauchi S."/>
            <person name="Kiss E."/>
            <person name="Kuo A."/>
            <person name="Drula E."/>
            <person name="Kohler A."/>
            <person name="Sanchez-Garcia M."/>
            <person name="Morin E."/>
            <person name="Andreopoulos B."/>
            <person name="Barry K.W."/>
            <person name="Bonito G."/>
            <person name="Buee M."/>
            <person name="Carver A."/>
            <person name="Chen C."/>
            <person name="Cichocki N."/>
            <person name="Clum A."/>
            <person name="Culley D."/>
            <person name="Crous P.W."/>
            <person name="Fauchery L."/>
            <person name="Girlanda M."/>
            <person name="Hayes R.D."/>
            <person name="Keri Z."/>
            <person name="LaButti K."/>
            <person name="Lipzen A."/>
            <person name="Lombard V."/>
            <person name="Magnuson J."/>
            <person name="Maillard F."/>
            <person name="Murat C."/>
            <person name="Nolan M."/>
            <person name="Ohm R.A."/>
            <person name="Pangilinan J."/>
            <person name="Pereira M.F."/>
            <person name="Perotto S."/>
            <person name="Peter M."/>
            <person name="Pfister S."/>
            <person name="Riley R."/>
            <person name="Sitrit Y."/>
            <person name="Stielow J.B."/>
            <person name="Szollosi G."/>
            <person name="Zifcakova L."/>
            <person name="Stursova M."/>
            <person name="Spatafora J.W."/>
            <person name="Tedersoo L."/>
            <person name="Vaario L.M."/>
            <person name="Yamada A."/>
            <person name="Yan M."/>
            <person name="Wang P."/>
            <person name="Xu J."/>
            <person name="Bruns T."/>
            <person name="Baldrian P."/>
            <person name="Vilgalys R."/>
            <person name="Dunand C."/>
            <person name="Henrissat B."/>
            <person name="Grigoriev I.V."/>
            <person name="Hibbett D."/>
            <person name="Nagy L.G."/>
            <person name="Martin F.M."/>
        </authorList>
    </citation>
    <scope>NUCLEOTIDE SEQUENCE</scope>
    <source>
        <strain evidence="1">P2</strain>
    </source>
</reference>
<gene>
    <name evidence="1" type="ORF">BDM02DRAFT_3114213</name>
</gene>
<sequence>MYTCCVVSLTHTIHPVPAVSVGRIHISHPYEIISRGMQCKPRHVTHLLPLTSPQPGIAVPLVQMLRERILSVW</sequence>
<reference evidence="1" key="1">
    <citation type="submission" date="2019-10" db="EMBL/GenBank/DDBJ databases">
        <authorList>
            <consortium name="DOE Joint Genome Institute"/>
            <person name="Kuo A."/>
            <person name="Miyauchi S."/>
            <person name="Kiss E."/>
            <person name="Drula E."/>
            <person name="Kohler A."/>
            <person name="Sanchez-Garcia M."/>
            <person name="Andreopoulos B."/>
            <person name="Barry K.W."/>
            <person name="Bonito G."/>
            <person name="Buee M."/>
            <person name="Carver A."/>
            <person name="Chen C."/>
            <person name="Cichocki N."/>
            <person name="Clum A."/>
            <person name="Culley D."/>
            <person name="Crous P.W."/>
            <person name="Fauchery L."/>
            <person name="Girlanda M."/>
            <person name="Hayes R."/>
            <person name="Keri Z."/>
            <person name="Labutti K."/>
            <person name="Lipzen A."/>
            <person name="Lombard V."/>
            <person name="Magnuson J."/>
            <person name="Maillard F."/>
            <person name="Morin E."/>
            <person name="Murat C."/>
            <person name="Nolan M."/>
            <person name="Ohm R."/>
            <person name="Pangilinan J."/>
            <person name="Pereira M."/>
            <person name="Perotto S."/>
            <person name="Peter M."/>
            <person name="Riley R."/>
            <person name="Sitrit Y."/>
            <person name="Stielow B."/>
            <person name="Szollosi G."/>
            <person name="Zifcakova L."/>
            <person name="Stursova M."/>
            <person name="Spatafora J.W."/>
            <person name="Tedersoo L."/>
            <person name="Vaario L.-M."/>
            <person name="Yamada A."/>
            <person name="Yan M."/>
            <person name="Wang P."/>
            <person name="Xu J."/>
            <person name="Bruns T."/>
            <person name="Baldrian P."/>
            <person name="Vilgalys R."/>
            <person name="Henrissat B."/>
            <person name="Grigoriev I.V."/>
            <person name="Hibbett D."/>
            <person name="Nagy L.G."/>
            <person name="Martin F.M."/>
        </authorList>
    </citation>
    <scope>NUCLEOTIDE SEQUENCE</scope>
    <source>
        <strain evidence="1">P2</strain>
    </source>
</reference>